<organism evidence="2 3">
    <name type="scientific">Anaerotruncus massiliensis</name>
    <name type="common">ex Liu et al. 2021</name>
    <dbReference type="NCBI Taxonomy" id="2321404"/>
    <lineage>
        <taxon>Bacteria</taxon>
        <taxon>Bacillati</taxon>
        <taxon>Bacillota</taxon>
        <taxon>Clostridia</taxon>
        <taxon>Eubacteriales</taxon>
        <taxon>Oscillospiraceae</taxon>
        <taxon>Anaerotruncus</taxon>
    </lineage>
</organism>
<evidence type="ECO:0008006" key="4">
    <source>
        <dbReference type="Google" id="ProtNLM"/>
    </source>
</evidence>
<name>A0A498CMK5_9FIRM</name>
<accession>A0A498CMK5</accession>
<sequence>MLESGYIKLYRSLLTWEWYQDANTLRLFLHLILTANHFERKWRGITVKRGQRVCSYADLSGELGLSLQGVRTAVKHLKSTGELTHETTSQYSLFTVVNYDKYQEATPEATPGQQAANSQLTHDQQQSKKDKKDKKVRKQEIYTGDIPAPEKKTYGEFGKVQLTDEQYEGLVQRLGKDLALSYIESLDGYMASNGKRYKDHYATVLNWWRKDRRTGSQPRPLKQNKSAQTGNQSSIDMDRISRMLHGGGE</sequence>
<dbReference type="AlphaFoldDB" id="A0A498CMK5"/>
<evidence type="ECO:0000313" key="2">
    <source>
        <dbReference type="EMBL" id="RLL12147.1"/>
    </source>
</evidence>
<dbReference type="Proteomes" id="UP000276301">
    <property type="component" value="Unassembled WGS sequence"/>
</dbReference>
<feature type="compositionally biased region" description="Polar residues" evidence="1">
    <location>
        <begin position="111"/>
        <end position="122"/>
    </location>
</feature>
<gene>
    <name evidence="2" type="ORF">D4A47_06370</name>
</gene>
<feature type="region of interest" description="Disordered" evidence="1">
    <location>
        <begin position="213"/>
        <end position="249"/>
    </location>
</feature>
<comment type="caution">
    <text evidence="2">The sequence shown here is derived from an EMBL/GenBank/DDBJ whole genome shotgun (WGS) entry which is preliminary data.</text>
</comment>
<dbReference type="RefSeq" id="WP_121586633.1">
    <property type="nucleotide sequence ID" value="NZ_RCHT01000007.1"/>
</dbReference>
<reference evidence="2 3" key="1">
    <citation type="submission" date="2018-10" db="EMBL/GenBank/DDBJ databases">
        <title>Anaerotruncus faecis sp. nov., isolated from human feces.</title>
        <authorList>
            <person name="Wang Y.-J."/>
        </authorList>
    </citation>
    <scope>NUCLEOTIDE SEQUENCE [LARGE SCALE GENOMIC DNA]</scope>
    <source>
        <strain evidence="2 3">22A2-44</strain>
    </source>
</reference>
<dbReference type="EMBL" id="RCHT01000007">
    <property type="protein sequence ID" value="RLL12147.1"/>
    <property type="molecule type" value="Genomic_DNA"/>
</dbReference>
<protein>
    <recommendedName>
        <fullName evidence="4">DnaD domain protein</fullName>
    </recommendedName>
</protein>
<keyword evidence="3" id="KW-1185">Reference proteome</keyword>
<evidence type="ECO:0000313" key="3">
    <source>
        <dbReference type="Proteomes" id="UP000276301"/>
    </source>
</evidence>
<evidence type="ECO:0000256" key="1">
    <source>
        <dbReference type="SAM" id="MobiDB-lite"/>
    </source>
</evidence>
<proteinExistence type="predicted"/>
<feature type="region of interest" description="Disordered" evidence="1">
    <location>
        <begin position="106"/>
        <end position="147"/>
    </location>
</feature>
<feature type="compositionally biased region" description="Polar residues" evidence="1">
    <location>
        <begin position="223"/>
        <end position="235"/>
    </location>
</feature>